<keyword evidence="3" id="KW-1185">Reference proteome</keyword>
<accession>A0A211ZHC2</accession>
<dbReference type="InterPro" id="IPR025406">
    <property type="entry name" value="DUF4132"/>
</dbReference>
<evidence type="ECO:0000313" key="2">
    <source>
        <dbReference type="EMBL" id="OWJ64640.1"/>
    </source>
</evidence>
<organism evidence="2 3">
    <name type="scientific">Inquilinus limosus</name>
    <dbReference type="NCBI Taxonomy" id="171674"/>
    <lineage>
        <taxon>Bacteria</taxon>
        <taxon>Pseudomonadati</taxon>
        <taxon>Pseudomonadota</taxon>
        <taxon>Alphaproteobacteria</taxon>
        <taxon>Rhodospirillales</taxon>
        <taxon>Rhodospirillaceae</taxon>
        <taxon>Inquilinus</taxon>
    </lineage>
</organism>
<dbReference type="Proteomes" id="UP000196655">
    <property type="component" value="Unassembled WGS sequence"/>
</dbReference>
<sequence>MIPDLGAQALRYVLTGENDSVLLTLGQHQQKVAEALGRNYWSSNGNWTDGRSEYVLAPRDWQPGILRRYGEVLAIARGNRSYPPIPGSDRTPRWLATIMVEYADARAAVLSGRNTPTGGAPKQLPPNATAPFTIAKLRALLETEPRASLDPILDMAFENGDSRYGDLIPRHTPETMPDFDGFLREDPVARTTEIAKLSPKARAFGLRVLAREGLVDGAWFDLAFAQACDSSKAAREAAAVLLKAADPDLLFARVAALFPGMKASQKIEIARAVAIAGGPGGVDLLRRLLEAEDAPRVAAELERLIGQESLAAGGEDHRPDGSDGYLALDRSWVEAPPLAELPLDRPVSPALRPLVDRAFAEWRADDERHNREKSGGKYFQRRVPMPATATDRFCRLVAPGGETLPRESQDPAILNVTQAWGVGKEREAVQARILAHPDLTLWHILRMHGSDYGRSGPYRLFSIFHRSPTVDVARQRLQGMSGLRTYAAACTALGDPADGVIRRLLQHSWGPAPDFDEWPATDLWPYFACHFVMIDEALGLAPPSGPVPLQEDRALELLAIFPKTPARYFSALVDRAVGDRKLVRRQARDLLDAAPGLDGLLIPLLDHPKQETRIGAAHWLAERGARAALPALLAATKKEKLAPAKAALLGAIARLGGDIGGFVSPGTLLEEAKAALKKASGKELDWFPLEALPRLRQSNGAELDPMVPRWWLTAAVKLKQPGGNAWFELLLDQLDPTSAERLGAFALHAWISHDTVRPSEEEANAHARAHVDATLKGYQRWMPDMTWDRAFAILRNGKLAEYRNSGNDSKGILALATRASGADSVALVRSYFRDHYPRTAQCKALIECLAANPSPVATQFVLSIAKRWRTRTVQDLAGQLVESIAERRGWTAEELADRTVPTGGFGDDGVLPLPIGDRTYTARLADDGKVQLHNADGKPVQGLPSTTSAETKEALSEAKSALSNARKEVKQVFDFQPRRLYEALCVGRDWPMADWSEHLLHHPLVGRMVQRLLWIGLDLEGWRVAAFRPMEDLTLTDAEDAAVGLDGLARVRLAHRTDFTDAEATAWRRHIADYEVKPLFDQLGRPLLALAAGQAEATEISDRRGWLIEAFKLRGPATKLGYTRGSAQDGGVFTTYEKGFNSLNVTAVVEFTGNSLPEENRLTALLGLRFLRMRKGGGLRFDKPVPLKEVPAVLLSEAWNDLHAMAAAGTGYAPDWEKKAAW</sequence>
<gene>
    <name evidence="2" type="ORF">BWR60_23770</name>
</gene>
<dbReference type="AlphaFoldDB" id="A0A211ZHC2"/>
<dbReference type="SUPFAM" id="SSF48371">
    <property type="entry name" value="ARM repeat"/>
    <property type="match status" value="1"/>
</dbReference>
<dbReference type="InterPro" id="IPR011989">
    <property type="entry name" value="ARM-like"/>
</dbReference>
<dbReference type="Pfam" id="PF13569">
    <property type="entry name" value="DUF4132"/>
    <property type="match status" value="1"/>
</dbReference>
<evidence type="ECO:0000313" key="3">
    <source>
        <dbReference type="Proteomes" id="UP000196655"/>
    </source>
</evidence>
<dbReference type="Gene3D" id="1.25.10.10">
    <property type="entry name" value="Leucine-rich Repeat Variant"/>
    <property type="match status" value="1"/>
</dbReference>
<protein>
    <recommendedName>
        <fullName evidence="1">DUF4132 domain-containing protein</fullName>
    </recommendedName>
</protein>
<proteinExistence type="predicted"/>
<name>A0A211ZHC2_9PROT</name>
<dbReference type="EMBL" id="NHON01000053">
    <property type="protein sequence ID" value="OWJ64640.1"/>
    <property type="molecule type" value="Genomic_DNA"/>
</dbReference>
<feature type="domain" description="DUF4132" evidence="1">
    <location>
        <begin position="937"/>
        <end position="1122"/>
    </location>
</feature>
<reference evidence="3" key="1">
    <citation type="submission" date="2017-05" db="EMBL/GenBank/DDBJ databases">
        <authorList>
            <person name="Macchi M."/>
            <person name="Festa S."/>
            <person name="Coppotelli B.M."/>
            <person name="Morelli I.S."/>
        </authorList>
    </citation>
    <scope>NUCLEOTIDE SEQUENCE [LARGE SCALE GENOMIC DNA]</scope>
    <source>
        <strain evidence="3">I</strain>
    </source>
</reference>
<evidence type="ECO:0000259" key="1">
    <source>
        <dbReference type="Pfam" id="PF13569"/>
    </source>
</evidence>
<comment type="caution">
    <text evidence="2">The sequence shown here is derived from an EMBL/GenBank/DDBJ whole genome shotgun (WGS) entry which is preliminary data.</text>
</comment>
<dbReference type="InterPro" id="IPR016024">
    <property type="entry name" value="ARM-type_fold"/>
</dbReference>